<dbReference type="SUPFAM" id="SSF88723">
    <property type="entry name" value="PIN domain-like"/>
    <property type="match status" value="1"/>
</dbReference>
<evidence type="ECO:0000259" key="7">
    <source>
        <dbReference type="Pfam" id="PF01850"/>
    </source>
</evidence>
<comment type="similarity">
    <text evidence="6">Belongs to the PINc/VapC protein family.</text>
</comment>
<feature type="domain" description="PIN" evidence="7">
    <location>
        <begin position="4"/>
        <end position="115"/>
    </location>
</feature>
<organism evidence="8 9">
    <name type="scientific">Natronorubrum tibetense GA33</name>
    <dbReference type="NCBI Taxonomy" id="1114856"/>
    <lineage>
        <taxon>Archaea</taxon>
        <taxon>Methanobacteriati</taxon>
        <taxon>Methanobacteriota</taxon>
        <taxon>Stenosarchaea group</taxon>
        <taxon>Halobacteria</taxon>
        <taxon>Halobacteriales</taxon>
        <taxon>Natrialbaceae</taxon>
        <taxon>Natronorubrum</taxon>
    </lineage>
</organism>
<evidence type="ECO:0000256" key="1">
    <source>
        <dbReference type="ARBA" id="ARBA00001946"/>
    </source>
</evidence>
<dbReference type="eggNOG" id="arCOG02219">
    <property type="taxonomic scope" value="Archaea"/>
</dbReference>
<reference evidence="8 9" key="1">
    <citation type="journal article" date="2014" name="PLoS Genet.">
        <title>Phylogenetically driven sequencing of extremely halophilic archaea reveals strategies for static and dynamic osmo-response.</title>
        <authorList>
            <person name="Becker E.A."/>
            <person name="Seitzer P.M."/>
            <person name="Tritt A."/>
            <person name="Larsen D."/>
            <person name="Krusor M."/>
            <person name="Yao A.I."/>
            <person name="Wu D."/>
            <person name="Madern D."/>
            <person name="Eisen J.A."/>
            <person name="Darling A.E."/>
            <person name="Facciotti M.T."/>
        </authorList>
    </citation>
    <scope>NUCLEOTIDE SEQUENCE [LARGE SCALE GENOMIC DNA]</scope>
    <source>
        <strain evidence="8 9">GA33</strain>
    </source>
</reference>
<protein>
    <recommendedName>
        <fullName evidence="7">PIN domain-containing protein</fullName>
    </recommendedName>
</protein>
<evidence type="ECO:0000313" key="9">
    <source>
        <dbReference type="Proteomes" id="UP000011599"/>
    </source>
</evidence>
<dbReference type="OrthoDB" id="38049at2157"/>
<dbReference type="InterPro" id="IPR029060">
    <property type="entry name" value="PIN-like_dom_sf"/>
</dbReference>
<evidence type="ECO:0000256" key="2">
    <source>
        <dbReference type="ARBA" id="ARBA00022722"/>
    </source>
</evidence>
<dbReference type="EMBL" id="AOHW01000045">
    <property type="protein sequence ID" value="ELY37661.1"/>
    <property type="molecule type" value="Genomic_DNA"/>
</dbReference>
<evidence type="ECO:0000313" key="8">
    <source>
        <dbReference type="EMBL" id="ELY37661.1"/>
    </source>
</evidence>
<keyword evidence="9" id="KW-1185">Reference proteome</keyword>
<dbReference type="GO" id="GO:0046872">
    <property type="term" value="F:metal ion binding"/>
    <property type="evidence" value="ECO:0007669"/>
    <property type="project" value="UniProtKB-KW"/>
</dbReference>
<dbReference type="PANTHER" id="PTHR33653">
    <property type="entry name" value="RIBONUCLEASE VAPC2"/>
    <property type="match status" value="1"/>
</dbReference>
<dbReference type="GO" id="GO:0016787">
    <property type="term" value="F:hydrolase activity"/>
    <property type="evidence" value="ECO:0007669"/>
    <property type="project" value="UniProtKB-KW"/>
</dbReference>
<sequence>MNDLVRSDSDAVDKLEALVDGEDPVAISSLTVFEVGVGLRGDSQRHKPTFDRVTDQIDEVPFDSRAAQRALDIQHDLLDRGEPIGAIDVLIAGTAATRSDATVLTRNVDEFERVDAIDVETY</sequence>
<keyword evidence="3" id="KW-0479">Metal-binding</keyword>
<dbReference type="RefSeq" id="WP_006091965.1">
    <property type="nucleotide sequence ID" value="NZ_AOHW01000045.1"/>
</dbReference>
<name>L9VKR6_9EURY</name>
<dbReference type="STRING" id="1114856.GCA_000383975_04119"/>
<proteinExistence type="inferred from homology"/>
<dbReference type="InterPro" id="IPR002716">
    <property type="entry name" value="PIN_dom"/>
</dbReference>
<gene>
    <name evidence="8" type="ORF">C496_19175</name>
</gene>
<keyword evidence="2" id="KW-0540">Nuclease</keyword>
<dbReference type="Gene3D" id="3.40.50.1010">
    <property type="entry name" value="5'-nuclease"/>
    <property type="match status" value="1"/>
</dbReference>
<dbReference type="InterPro" id="IPR050556">
    <property type="entry name" value="Type_II_TA_system_RNase"/>
</dbReference>
<accession>L9VKR6</accession>
<comment type="caution">
    <text evidence="8">The sequence shown here is derived from an EMBL/GenBank/DDBJ whole genome shotgun (WGS) entry which is preliminary data.</text>
</comment>
<evidence type="ECO:0000256" key="3">
    <source>
        <dbReference type="ARBA" id="ARBA00022723"/>
    </source>
</evidence>
<dbReference type="Pfam" id="PF01850">
    <property type="entry name" value="PIN"/>
    <property type="match status" value="1"/>
</dbReference>
<evidence type="ECO:0000256" key="5">
    <source>
        <dbReference type="ARBA" id="ARBA00022842"/>
    </source>
</evidence>
<evidence type="ECO:0000256" key="4">
    <source>
        <dbReference type="ARBA" id="ARBA00022801"/>
    </source>
</evidence>
<evidence type="ECO:0000256" key="6">
    <source>
        <dbReference type="ARBA" id="ARBA00038093"/>
    </source>
</evidence>
<dbReference type="PATRIC" id="fig|1114856.3.peg.3972"/>
<dbReference type="Proteomes" id="UP000011599">
    <property type="component" value="Unassembled WGS sequence"/>
</dbReference>
<dbReference type="PANTHER" id="PTHR33653:SF1">
    <property type="entry name" value="RIBONUCLEASE VAPC2"/>
    <property type="match status" value="1"/>
</dbReference>
<dbReference type="GO" id="GO:0004518">
    <property type="term" value="F:nuclease activity"/>
    <property type="evidence" value="ECO:0007669"/>
    <property type="project" value="UniProtKB-KW"/>
</dbReference>
<keyword evidence="4" id="KW-0378">Hydrolase</keyword>
<keyword evidence="5" id="KW-0460">Magnesium</keyword>
<dbReference type="AlphaFoldDB" id="L9VKR6"/>
<comment type="cofactor">
    <cofactor evidence="1">
        <name>Mg(2+)</name>
        <dbReference type="ChEBI" id="CHEBI:18420"/>
    </cofactor>
</comment>